<sequence>MSATFSYAQAAKGVAAPPSTSKSLSSSATSAKDAATASTHDAKASARSWAEDVETESRPDQPTQPREARSQSSGSNVARVSRSVDTSSVSSPDLGASSSSTITKDDDVSSIPNTSSESTWDNKSQASTSVEKPAEPAEKTSEKAKKGKNAIAKPLQEAPPPAVNIWKMRADEQKAKVKVNPTTATNGVHAPTASSTKRNDSSAQDKVGVDRSRVRDDTNSSRKDVRGDTDARRGVKGRVSEKDAKASLPPPPNRDQESWPTPDIAIDEDRKKAQEKGEKPEKDRRDGAPSGKHEWVKVPYTPSVVFNTPLPNAANARRGGRPGGRGGAQNGGRSTGPLTNGAGHTEKEGSESDSAPNGEQAKRERHEGAAPHDVSPKAKRNAVATSTLNPEAPAVNGDVNGKSVGPATSDADTQARGISESGPFPGHSSSNSRQFVARPSKARRGDFSGAGERRRDDGGSPTKDNTFDDRRASAATQTEVAGDGERRAAFHQDGPNGHHSKQGRYAFSGGRGERGRGGRGTRSSYPNGHQYMNGHQSIQSSSTFPMGPRSPTVFNPENSSFFSQSQGKYNRNAHRSQSVTAADPYRFPPYHNGQAAPISGYPVYDYSMMPPMSPVGFNNYGVDQFALFNMITTQVEYYFSLDNLLKDMYLRRHMDSQGFVSLEFIAGFNRIKNLSSDLELIKLVCQQSGDVEYRTSEHGQDRLRRRDGWAQWVLKMDERDESARNEGPKELHQPPVPRPAGFEQPAPFHNPYSSEGGFPQTNGLPSIPQDATVPLTGDHQSATTELAESSNSNDPLIEESTKAVSGVRSHF</sequence>
<feature type="compositionally biased region" description="Polar residues" evidence="3">
    <location>
        <begin position="778"/>
        <end position="794"/>
    </location>
</feature>
<evidence type="ECO:0000256" key="3">
    <source>
        <dbReference type="SAM" id="MobiDB-lite"/>
    </source>
</evidence>
<feature type="compositionally biased region" description="Polar residues" evidence="3">
    <location>
        <begin position="110"/>
        <end position="130"/>
    </location>
</feature>
<feature type="compositionally biased region" description="Basic and acidic residues" evidence="3">
    <location>
        <begin position="719"/>
        <end position="732"/>
    </location>
</feature>
<dbReference type="GO" id="GO:0005829">
    <property type="term" value="C:cytosol"/>
    <property type="evidence" value="ECO:0007669"/>
    <property type="project" value="TreeGrafter"/>
</dbReference>
<dbReference type="InterPro" id="IPR036390">
    <property type="entry name" value="WH_DNA-bd_sf"/>
</dbReference>
<dbReference type="SUPFAM" id="SSF46785">
    <property type="entry name" value="Winged helix' DNA-binding domain"/>
    <property type="match status" value="1"/>
</dbReference>
<evidence type="ECO:0000313" key="6">
    <source>
        <dbReference type="Proteomes" id="UP000799423"/>
    </source>
</evidence>
<keyword evidence="1 2" id="KW-0694">RNA-binding</keyword>
<dbReference type="PANTHER" id="PTHR22792:SF132">
    <property type="entry name" value="LA-RELATED PROTEIN 1"/>
    <property type="match status" value="1"/>
</dbReference>
<protein>
    <recommendedName>
        <fullName evidence="4">HTH La-type RNA-binding domain-containing protein</fullName>
    </recommendedName>
</protein>
<feature type="compositionally biased region" description="Low complexity" evidence="3">
    <location>
        <begin position="15"/>
        <end position="39"/>
    </location>
</feature>
<dbReference type="GO" id="GO:0003723">
    <property type="term" value="F:RNA binding"/>
    <property type="evidence" value="ECO:0007669"/>
    <property type="project" value="UniProtKB-UniRule"/>
</dbReference>
<dbReference type="SMART" id="SM00715">
    <property type="entry name" value="LA"/>
    <property type="match status" value="1"/>
</dbReference>
<accession>A0A6A7BLB9</accession>
<dbReference type="InterPro" id="IPR045180">
    <property type="entry name" value="La_dom_prot"/>
</dbReference>
<dbReference type="InterPro" id="IPR006630">
    <property type="entry name" value="La_HTH"/>
</dbReference>
<feature type="compositionally biased region" description="Basic and acidic residues" evidence="3">
    <location>
        <begin position="207"/>
        <end position="245"/>
    </location>
</feature>
<evidence type="ECO:0000256" key="2">
    <source>
        <dbReference type="PROSITE-ProRule" id="PRU00332"/>
    </source>
</evidence>
<dbReference type="EMBL" id="MU006289">
    <property type="protein sequence ID" value="KAF2855982.1"/>
    <property type="molecule type" value="Genomic_DNA"/>
</dbReference>
<proteinExistence type="predicted"/>
<name>A0A6A7BLB9_9PLEO</name>
<feature type="compositionally biased region" description="Polar residues" evidence="3">
    <location>
        <begin position="180"/>
        <end position="204"/>
    </location>
</feature>
<dbReference type="GO" id="GO:0010494">
    <property type="term" value="C:cytoplasmic stress granule"/>
    <property type="evidence" value="ECO:0007669"/>
    <property type="project" value="TreeGrafter"/>
</dbReference>
<feature type="region of interest" description="Disordered" evidence="3">
    <location>
        <begin position="719"/>
        <end position="811"/>
    </location>
</feature>
<dbReference type="PROSITE" id="PS50961">
    <property type="entry name" value="HTH_LA"/>
    <property type="match status" value="1"/>
</dbReference>
<dbReference type="PANTHER" id="PTHR22792">
    <property type="entry name" value="LUPUS LA PROTEIN-RELATED"/>
    <property type="match status" value="1"/>
</dbReference>
<dbReference type="OrthoDB" id="340227at2759"/>
<dbReference type="GO" id="GO:0045727">
    <property type="term" value="P:positive regulation of translation"/>
    <property type="evidence" value="ECO:0007669"/>
    <property type="project" value="TreeGrafter"/>
</dbReference>
<dbReference type="Gene3D" id="1.10.10.10">
    <property type="entry name" value="Winged helix-like DNA-binding domain superfamily/Winged helix DNA-binding domain"/>
    <property type="match status" value="1"/>
</dbReference>
<feature type="compositionally biased region" description="Basic and acidic residues" evidence="3">
    <location>
        <begin position="360"/>
        <end position="376"/>
    </location>
</feature>
<feature type="compositionally biased region" description="Basic and acidic residues" evidence="3">
    <location>
        <begin position="267"/>
        <end position="296"/>
    </location>
</feature>
<evidence type="ECO:0000259" key="4">
    <source>
        <dbReference type="PROSITE" id="PS50961"/>
    </source>
</evidence>
<feature type="region of interest" description="Disordered" evidence="3">
    <location>
        <begin position="1"/>
        <end position="571"/>
    </location>
</feature>
<organism evidence="5 6">
    <name type="scientific">Plenodomus tracheiphilus IPT5</name>
    <dbReference type="NCBI Taxonomy" id="1408161"/>
    <lineage>
        <taxon>Eukaryota</taxon>
        <taxon>Fungi</taxon>
        <taxon>Dikarya</taxon>
        <taxon>Ascomycota</taxon>
        <taxon>Pezizomycotina</taxon>
        <taxon>Dothideomycetes</taxon>
        <taxon>Pleosporomycetidae</taxon>
        <taxon>Pleosporales</taxon>
        <taxon>Pleosporineae</taxon>
        <taxon>Leptosphaeriaceae</taxon>
        <taxon>Plenodomus</taxon>
    </lineage>
</organism>
<feature type="compositionally biased region" description="Low complexity" evidence="3">
    <location>
        <begin position="77"/>
        <end position="91"/>
    </location>
</feature>
<evidence type="ECO:0000256" key="1">
    <source>
        <dbReference type="ARBA" id="ARBA00022884"/>
    </source>
</evidence>
<feature type="compositionally biased region" description="Polar residues" evidence="3">
    <location>
        <begin position="552"/>
        <end position="571"/>
    </location>
</feature>
<gene>
    <name evidence="5" type="ORF">T440DRAFT_513081</name>
</gene>
<feature type="compositionally biased region" description="Gly residues" evidence="3">
    <location>
        <begin position="321"/>
        <end position="334"/>
    </location>
</feature>
<dbReference type="InterPro" id="IPR036388">
    <property type="entry name" value="WH-like_DNA-bd_sf"/>
</dbReference>
<evidence type="ECO:0000313" key="5">
    <source>
        <dbReference type="EMBL" id="KAF2855982.1"/>
    </source>
</evidence>
<dbReference type="Proteomes" id="UP000799423">
    <property type="component" value="Unassembled WGS sequence"/>
</dbReference>
<feature type="compositionally biased region" description="Polar residues" evidence="3">
    <location>
        <begin position="60"/>
        <end position="76"/>
    </location>
</feature>
<feature type="domain" description="HTH La-type RNA-binding" evidence="4">
    <location>
        <begin position="621"/>
        <end position="715"/>
    </location>
</feature>
<keyword evidence="6" id="KW-1185">Reference proteome</keyword>
<reference evidence="5" key="1">
    <citation type="submission" date="2020-01" db="EMBL/GenBank/DDBJ databases">
        <authorList>
            <consortium name="DOE Joint Genome Institute"/>
            <person name="Haridas S."/>
            <person name="Albert R."/>
            <person name="Binder M."/>
            <person name="Bloem J."/>
            <person name="Labutti K."/>
            <person name="Salamov A."/>
            <person name="Andreopoulos B."/>
            <person name="Baker S.E."/>
            <person name="Barry K."/>
            <person name="Bills G."/>
            <person name="Bluhm B.H."/>
            <person name="Cannon C."/>
            <person name="Castanera R."/>
            <person name="Culley D.E."/>
            <person name="Daum C."/>
            <person name="Ezra D."/>
            <person name="Gonzalez J.B."/>
            <person name="Henrissat B."/>
            <person name="Kuo A."/>
            <person name="Liang C."/>
            <person name="Lipzen A."/>
            <person name="Lutzoni F."/>
            <person name="Magnuson J."/>
            <person name="Mondo S."/>
            <person name="Nolan M."/>
            <person name="Ohm R."/>
            <person name="Pangilinan J."/>
            <person name="Park H.-J."/>
            <person name="Ramirez L."/>
            <person name="Alfaro M."/>
            <person name="Sun H."/>
            <person name="Tritt A."/>
            <person name="Yoshinaga Y."/>
            <person name="Zwiers L.-H."/>
            <person name="Turgeon B.G."/>
            <person name="Goodwin S.B."/>
            <person name="Spatafora J.W."/>
            <person name="Crous P.W."/>
            <person name="Grigoriev I.V."/>
        </authorList>
    </citation>
    <scope>NUCLEOTIDE SEQUENCE</scope>
    <source>
        <strain evidence="5">IPT5</strain>
    </source>
</reference>
<dbReference type="AlphaFoldDB" id="A0A6A7BLB9"/>
<feature type="compositionally biased region" description="Polar residues" evidence="3">
    <location>
        <begin position="533"/>
        <end position="544"/>
    </location>
</feature>
<dbReference type="Pfam" id="PF05383">
    <property type="entry name" value="La"/>
    <property type="match status" value="1"/>
</dbReference>
<feature type="compositionally biased region" description="Basic and acidic residues" evidence="3">
    <location>
        <begin position="443"/>
        <end position="458"/>
    </location>
</feature>
<feature type="compositionally biased region" description="Basic and acidic residues" evidence="3">
    <location>
        <begin position="132"/>
        <end position="144"/>
    </location>
</feature>
<dbReference type="CDD" id="cd07323">
    <property type="entry name" value="LAM"/>
    <property type="match status" value="1"/>
</dbReference>